<dbReference type="RefSeq" id="WP_378284213.1">
    <property type="nucleotide sequence ID" value="NZ_JBHSON010000033.1"/>
</dbReference>
<protein>
    <submittedName>
        <fullName evidence="2">Uncharacterized protein</fullName>
    </submittedName>
</protein>
<proteinExistence type="predicted"/>
<feature type="region of interest" description="Disordered" evidence="1">
    <location>
        <begin position="64"/>
        <end position="90"/>
    </location>
</feature>
<reference evidence="3" key="1">
    <citation type="journal article" date="2019" name="Int. J. Syst. Evol. Microbiol.">
        <title>The Global Catalogue of Microorganisms (GCM) 10K type strain sequencing project: providing services to taxonomists for standard genome sequencing and annotation.</title>
        <authorList>
            <consortium name="The Broad Institute Genomics Platform"/>
            <consortium name="The Broad Institute Genome Sequencing Center for Infectious Disease"/>
            <person name="Wu L."/>
            <person name="Ma J."/>
        </authorList>
    </citation>
    <scope>NUCLEOTIDE SEQUENCE [LARGE SCALE GENOMIC DNA]</scope>
    <source>
        <strain evidence="3">KCTC 42087</strain>
    </source>
</reference>
<organism evidence="2 3">
    <name type="scientific">Actinomadura rugatobispora</name>
    <dbReference type="NCBI Taxonomy" id="1994"/>
    <lineage>
        <taxon>Bacteria</taxon>
        <taxon>Bacillati</taxon>
        <taxon>Actinomycetota</taxon>
        <taxon>Actinomycetes</taxon>
        <taxon>Streptosporangiales</taxon>
        <taxon>Thermomonosporaceae</taxon>
        <taxon>Actinomadura</taxon>
    </lineage>
</organism>
<evidence type="ECO:0000256" key="1">
    <source>
        <dbReference type="SAM" id="MobiDB-lite"/>
    </source>
</evidence>
<evidence type="ECO:0000313" key="2">
    <source>
        <dbReference type="EMBL" id="MFC5748542.1"/>
    </source>
</evidence>
<dbReference type="EMBL" id="JBHSON010000033">
    <property type="protein sequence ID" value="MFC5748542.1"/>
    <property type="molecule type" value="Genomic_DNA"/>
</dbReference>
<sequence length="90" mass="9909">MTAQHESPDVFVSPIPRTINAIGPALTEGKRAEFSREVLAAEQGAQLDEVMNRWWMEAMLDRAPGRERRGRDARAGRGLVPLPGRVEDGG</sequence>
<accession>A0ABW1A1J1</accession>
<gene>
    <name evidence="2" type="ORF">ACFPZN_23240</name>
</gene>
<comment type="caution">
    <text evidence="2">The sequence shown here is derived from an EMBL/GenBank/DDBJ whole genome shotgun (WGS) entry which is preliminary data.</text>
</comment>
<keyword evidence="3" id="KW-1185">Reference proteome</keyword>
<dbReference type="Proteomes" id="UP001596074">
    <property type="component" value="Unassembled WGS sequence"/>
</dbReference>
<feature type="compositionally biased region" description="Basic and acidic residues" evidence="1">
    <location>
        <begin position="64"/>
        <end position="75"/>
    </location>
</feature>
<name>A0ABW1A1J1_9ACTN</name>
<evidence type="ECO:0000313" key="3">
    <source>
        <dbReference type="Proteomes" id="UP001596074"/>
    </source>
</evidence>